<organism evidence="2 3">
    <name type="scientific">Carassius auratus</name>
    <name type="common">Goldfish</name>
    <dbReference type="NCBI Taxonomy" id="7957"/>
    <lineage>
        <taxon>Eukaryota</taxon>
        <taxon>Metazoa</taxon>
        <taxon>Chordata</taxon>
        <taxon>Craniata</taxon>
        <taxon>Vertebrata</taxon>
        <taxon>Euteleostomi</taxon>
        <taxon>Actinopterygii</taxon>
        <taxon>Neopterygii</taxon>
        <taxon>Teleostei</taxon>
        <taxon>Ostariophysi</taxon>
        <taxon>Cypriniformes</taxon>
        <taxon>Cyprinidae</taxon>
        <taxon>Cyprininae</taxon>
        <taxon>Carassius</taxon>
    </lineage>
</organism>
<protein>
    <submittedName>
        <fullName evidence="3">Stonustoxin subunit alpha-like</fullName>
    </submittedName>
</protein>
<dbReference type="Gene3D" id="2.60.40.10">
    <property type="entry name" value="Immunoglobulins"/>
    <property type="match status" value="1"/>
</dbReference>
<dbReference type="PANTHER" id="PTHR31594">
    <property type="entry name" value="AIG1-TYPE G DOMAIN-CONTAINING PROTEIN"/>
    <property type="match status" value="1"/>
</dbReference>
<evidence type="ECO:0000259" key="1">
    <source>
        <dbReference type="PROSITE" id="PS50853"/>
    </source>
</evidence>
<evidence type="ECO:0000313" key="3">
    <source>
        <dbReference type="RefSeq" id="XP_026108830.1"/>
    </source>
</evidence>
<dbReference type="InterPro" id="IPR048997">
    <property type="entry name" value="Stonustoxin-like_helical"/>
</dbReference>
<accession>A0A6P6NIA2</accession>
<keyword evidence="2" id="KW-1185">Reference proteome</keyword>
<feature type="domain" description="Fibronectin type-III" evidence="1">
    <location>
        <begin position="511"/>
        <end position="604"/>
    </location>
</feature>
<evidence type="ECO:0000313" key="2">
    <source>
        <dbReference type="Proteomes" id="UP000515129"/>
    </source>
</evidence>
<dbReference type="Pfam" id="PF24674">
    <property type="entry name" value="MACPF_SNTX"/>
    <property type="match status" value="1"/>
</dbReference>
<name>A0A6P6NIA2_CARAU</name>
<dbReference type="InterPro" id="IPR036116">
    <property type="entry name" value="FN3_sf"/>
</dbReference>
<dbReference type="RefSeq" id="XP_026108830.1">
    <property type="nucleotide sequence ID" value="XM_026253045.1"/>
</dbReference>
<dbReference type="PROSITE" id="PS50853">
    <property type="entry name" value="FN3"/>
    <property type="match status" value="1"/>
</dbReference>
<dbReference type="Proteomes" id="UP000515129">
    <property type="component" value="Unplaced"/>
</dbReference>
<dbReference type="InterPro" id="IPR003961">
    <property type="entry name" value="FN3_dom"/>
</dbReference>
<dbReference type="Pfam" id="PF18078">
    <property type="entry name" value="Thioredoxin_11"/>
    <property type="match status" value="1"/>
</dbReference>
<dbReference type="SUPFAM" id="SSF49265">
    <property type="entry name" value="Fibronectin type III"/>
    <property type="match status" value="1"/>
</dbReference>
<sequence length="617" mass="70064">MTTASGPIEVAALGRPLSLGMLYDCRNDSFIPGVTLWDEKSLRENLDVKHQTETNLDFSSSDSISSKSSLLDVSASLKVSFLAGLVKVDGSGRFLQDTKSSNQQSRVTMFYSETSRYEQLTMSQLGHFTYPKVFELKIATHVVTAVLYGAQASMVFDRTLSEEENKQQIEGNLNVMVKSISSYSIEGKGSVNMTADEKKKVENITCTFHGDVRLQQNPTTYMEALQTYKQLPALLKDPQNAVPIKVWLYPLHLLNATAARVEREISTSLISDTESIIEELEEAERTYNDLFKHTLVTAFSDIKERLQLFQRLFSTYRRKLMDEVGRVLPAIRGGKMEDKSLEDILKIHRSSPFSADKLNQWLDDAKSELYLLSSLTKSLEGVQIKDSEVDIMTQFFDPGVNAVVCFTLTSLKYEDTYLSTLKKFLQSDMVNDRNIAFYSVESFRKWFSDHNVLINMIENSSQFRRIAEANKNEKRIRFFISAISNPNITGSSIYLYEKGNLTDRQFKPVSKPPPPIVRNVQTQAVSLKLQKYSSRERVQYRVEYKQVKPQSGAEDPWRFIETYDEEITLNGLELGKHYLIRYRIVGKVGVSEASDSVSATLSAGLSSKCHLHIFMNN</sequence>
<dbReference type="Pfam" id="PF21109">
    <property type="entry name" value="Stonustoxin_helical"/>
    <property type="match status" value="1"/>
</dbReference>
<dbReference type="InterPro" id="IPR056072">
    <property type="entry name" value="SNTX_MACPF/CDC-like_dom"/>
</dbReference>
<dbReference type="CDD" id="cd00063">
    <property type="entry name" value="FN3"/>
    <property type="match status" value="1"/>
</dbReference>
<dbReference type="GeneID" id="113080973"/>
<dbReference type="KEGG" id="caua:113080973"/>
<dbReference type="AlphaFoldDB" id="A0A6P6NIA2"/>
<gene>
    <name evidence="3" type="primary">LOC113080973</name>
</gene>
<dbReference type="InterPro" id="IPR013783">
    <property type="entry name" value="Ig-like_fold"/>
</dbReference>
<proteinExistence type="predicted"/>
<dbReference type="PANTHER" id="PTHR31594:SF11">
    <property type="entry name" value="NEOVERRUCOTOXIN SUBUNIT ALPHA-LIKE ISOFORM X1-RELATED"/>
    <property type="match status" value="1"/>
</dbReference>
<reference evidence="3" key="1">
    <citation type="submission" date="2025-08" db="UniProtKB">
        <authorList>
            <consortium name="RefSeq"/>
        </authorList>
    </citation>
    <scope>IDENTIFICATION</scope>
    <source>
        <strain evidence="3">Wakin</strain>
        <tissue evidence="3">Muscle</tissue>
    </source>
</reference>
<dbReference type="InterPro" id="IPR040581">
    <property type="entry name" value="Thioredoxin_11"/>
</dbReference>
<dbReference type="OrthoDB" id="8954335at2759"/>
<dbReference type="InterPro" id="IPR052090">
    <property type="entry name" value="Cytolytic_pore-forming_toxin"/>
</dbReference>